<organism evidence="3 4">
    <name type="scientific">Methylophaga sulfidovorans</name>
    <dbReference type="NCBI Taxonomy" id="45496"/>
    <lineage>
        <taxon>Bacteria</taxon>
        <taxon>Pseudomonadati</taxon>
        <taxon>Pseudomonadota</taxon>
        <taxon>Gammaproteobacteria</taxon>
        <taxon>Thiotrichales</taxon>
        <taxon>Piscirickettsiaceae</taxon>
        <taxon>Methylophaga</taxon>
    </lineage>
</organism>
<feature type="compositionally biased region" description="Low complexity" evidence="1">
    <location>
        <begin position="502"/>
        <end position="515"/>
    </location>
</feature>
<keyword evidence="2" id="KW-0732">Signal</keyword>
<dbReference type="RefSeq" id="WP_143092268.1">
    <property type="nucleotide sequence ID" value="NZ_FOSH01000006.1"/>
</dbReference>
<protein>
    <submittedName>
        <fullName evidence="3">Right handed beta helix region</fullName>
    </submittedName>
</protein>
<name>A0A1I3XMA9_9GAMM</name>
<feature type="compositionally biased region" description="Polar residues" evidence="1">
    <location>
        <begin position="452"/>
        <end position="468"/>
    </location>
</feature>
<evidence type="ECO:0000256" key="2">
    <source>
        <dbReference type="SAM" id="SignalP"/>
    </source>
</evidence>
<keyword evidence="4" id="KW-1185">Reference proteome</keyword>
<evidence type="ECO:0000313" key="4">
    <source>
        <dbReference type="Proteomes" id="UP000198924"/>
    </source>
</evidence>
<dbReference type="STRING" id="45496.SAMN04488079_106152"/>
<dbReference type="SUPFAM" id="SSF51126">
    <property type="entry name" value="Pectin lyase-like"/>
    <property type="match status" value="1"/>
</dbReference>
<dbReference type="EMBL" id="FOSH01000006">
    <property type="protein sequence ID" value="SFK20694.1"/>
    <property type="molecule type" value="Genomic_DNA"/>
</dbReference>
<feature type="region of interest" description="Disordered" evidence="1">
    <location>
        <begin position="452"/>
        <end position="478"/>
    </location>
</feature>
<evidence type="ECO:0000313" key="3">
    <source>
        <dbReference type="EMBL" id="SFK20694.1"/>
    </source>
</evidence>
<evidence type="ECO:0000256" key="1">
    <source>
        <dbReference type="SAM" id="MobiDB-lite"/>
    </source>
</evidence>
<gene>
    <name evidence="3" type="ORF">SAMN04488079_106152</name>
</gene>
<dbReference type="Gene3D" id="2.160.20.10">
    <property type="entry name" value="Single-stranded right-handed beta-helix, Pectin lyase-like"/>
    <property type="match status" value="1"/>
</dbReference>
<dbReference type="InterPro" id="IPR011050">
    <property type="entry name" value="Pectin_lyase_fold/virulence"/>
</dbReference>
<accession>A0A1I3XMA9</accession>
<dbReference type="OrthoDB" id="876123at2"/>
<feature type="chain" id="PRO_5011716339" evidence="2">
    <location>
        <begin position="23"/>
        <end position="610"/>
    </location>
</feature>
<dbReference type="InterPro" id="IPR012334">
    <property type="entry name" value="Pectin_lyas_fold"/>
</dbReference>
<feature type="compositionally biased region" description="Polar residues" evidence="1">
    <location>
        <begin position="539"/>
        <end position="565"/>
    </location>
</feature>
<feature type="signal peptide" evidence="2">
    <location>
        <begin position="1"/>
        <end position="22"/>
    </location>
</feature>
<feature type="region of interest" description="Disordered" evidence="1">
    <location>
        <begin position="491"/>
        <end position="566"/>
    </location>
</feature>
<dbReference type="InterPro" id="IPR006626">
    <property type="entry name" value="PbH1"/>
</dbReference>
<dbReference type="Proteomes" id="UP000198924">
    <property type="component" value="Unassembled WGS sequence"/>
</dbReference>
<reference evidence="4" key="1">
    <citation type="submission" date="2016-10" db="EMBL/GenBank/DDBJ databases">
        <authorList>
            <person name="Varghese N."/>
            <person name="Submissions S."/>
        </authorList>
    </citation>
    <scope>NUCLEOTIDE SEQUENCE [LARGE SCALE GENOMIC DNA]</scope>
    <source>
        <strain evidence="4">DSM 11578</strain>
    </source>
</reference>
<dbReference type="AlphaFoldDB" id="A0A1I3XMA9"/>
<dbReference type="SMART" id="SM00710">
    <property type="entry name" value="PbH1"/>
    <property type="match status" value="7"/>
</dbReference>
<sequence length="610" mass="66167">MKKVIKLFIAIAFFINCTAVFSSEYYFCDTGDDNNPGTVDKPMQTYAKATTLFNTMLPGSSINFCRGGQFVVDSTPRFYNSSCHKDAVCEIKDYGDSNKPMPVILSLNGSSPFNFEDGGPSNADGGYVVRNISLISSGGGVGVRLSNEVNDTLIDNVYIDGFDIGVYFAGANKPANKLSNGSNDRIKLINSRIINSSKIGFLGTCNDCLIEKNTFERNGSHGILDHNIYLSSASKASTGITIRDNFLYKSSIVDGKCNGVSLVAHGVFHDLVITNNTVKEDAGKVSLACWGISVDTGYQQYEEYFKNVKITNNTLINVGGTAIGCASCDGLEITGNKIIDEGGILITGISVPVRDEDSFKSSNVLIRNNKIVSTTPKFSGIKIGGDNPYEVSNNQIWQPENTTVECIIRKLVNTNTDISQNDCEYHNGLKLDKLLVDTVEIIHVADEGNLDSYSIKNESDNATYNQPETIIDTKPSRLTNKTIDIEANTEQNAHAPTGGGSSHSSSPSSSGTSSGRNINIPKDETTTKLSNDTSEKSRFTSPLSTTVIQEDSKSLDNTPTPTNAVKENVRKPSSIRSITIKDVIDASREDYKEVNASTCRAYSRDVCLMR</sequence>
<proteinExistence type="predicted"/>